<dbReference type="GO" id="GO:0046983">
    <property type="term" value="F:protein dimerization activity"/>
    <property type="evidence" value="ECO:0007669"/>
    <property type="project" value="InterPro"/>
</dbReference>
<feature type="region of interest" description="Disordered" evidence="1">
    <location>
        <begin position="1"/>
        <end position="53"/>
    </location>
</feature>
<keyword evidence="4" id="KW-1185">Reference proteome</keyword>
<proteinExistence type="predicted"/>
<feature type="compositionally biased region" description="Polar residues" evidence="1">
    <location>
        <begin position="1"/>
        <end position="45"/>
    </location>
</feature>
<name>A0AAV0GA23_9ASTE</name>
<feature type="domain" description="HAT C-terminal dimerisation" evidence="2">
    <location>
        <begin position="123"/>
        <end position="187"/>
    </location>
</feature>
<sequence length="197" mass="22689">MQKNSPPLRQSIAQAVQQQPDAETPETGSAFSHHASTQRITQLTHSALPHQPVPQHRRIAGRLRTPAHRLSVYSPNRWRRTLRCSLTRREPVVSSARPRIDVCLSSSLGLQYRQSQFVKVTRLSWIWESAEHFKLVTRLIHLVLILTVWTVTTGKSFSAMKHVKNVIRNKMEDEFLSNRLTIFIEWNLPTKLTLSLS</sequence>
<protein>
    <recommendedName>
        <fullName evidence="2">HAT C-terminal dimerisation domain-containing protein</fullName>
    </recommendedName>
</protein>
<accession>A0AAV0GA23</accession>
<reference evidence="3" key="1">
    <citation type="submission" date="2022-07" db="EMBL/GenBank/DDBJ databases">
        <authorList>
            <person name="Macas J."/>
            <person name="Novak P."/>
            <person name="Neumann P."/>
        </authorList>
    </citation>
    <scope>NUCLEOTIDE SEQUENCE</scope>
</reference>
<evidence type="ECO:0000313" key="4">
    <source>
        <dbReference type="Proteomes" id="UP001152523"/>
    </source>
</evidence>
<dbReference type="Proteomes" id="UP001152523">
    <property type="component" value="Unassembled WGS sequence"/>
</dbReference>
<dbReference type="InterPro" id="IPR008906">
    <property type="entry name" value="HATC_C_dom"/>
</dbReference>
<dbReference type="AlphaFoldDB" id="A0AAV0GA23"/>
<comment type="caution">
    <text evidence="3">The sequence shown here is derived from an EMBL/GenBank/DDBJ whole genome shotgun (WGS) entry which is preliminary data.</text>
</comment>
<evidence type="ECO:0000313" key="3">
    <source>
        <dbReference type="EMBL" id="CAH9144697.1"/>
    </source>
</evidence>
<organism evidence="3 4">
    <name type="scientific">Cuscuta epithymum</name>
    <dbReference type="NCBI Taxonomy" id="186058"/>
    <lineage>
        <taxon>Eukaryota</taxon>
        <taxon>Viridiplantae</taxon>
        <taxon>Streptophyta</taxon>
        <taxon>Embryophyta</taxon>
        <taxon>Tracheophyta</taxon>
        <taxon>Spermatophyta</taxon>
        <taxon>Magnoliopsida</taxon>
        <taxon>eudicotyledons</taxon>
        <taxon>Gunneridae</taxon>
        <taxon>Pentapetalae</taxon>
        <taxon>asterids</taxon>
        <taxon>lamiids</taxon>
        <taxon>Solanales</taxon>
        <taxon>Convolvulaceae</taxon>
        <taxon>Cuscuteae</taxon>
        <taxon>Cuscuta</taxon>
        <taxon>Cuscuta subgen. Cuscuta</taxon>
    </lineage>
</organism>
<evidence type="ECO:0000259" key="2">
    <source>
        <dbReference type="Pfam" id="PF05699"/>
    </source>
</evidence>
<dbReference type="EMBL" id="CAMAPF010001069">
    <property type="protein sequence ID" value="CAH9144697.1"/>
    <property type="molecule type" value="Genomic_DNA"/>
</dbReference>
<dbReference type="Pfam" id="PF05699">
    <property type="entry name" value="Dimer_Tnp_hAT"/>
    <property type="match status" value="1"/>
</dbReference>
<gene>
    <name evidence="3" type="ORF">CEPIT_LOCUS41642</name>
</gene>
<evidence type="ECO:0000256" key="1">
    <source>
        <dbReference type="SAM" id="MobiDB-lite"/>
    </source>
</evidence>